<proteinExistence type="predicted"/>
<gene>
    <name evidence="1" type="ORF">ACFQDD_01600</name>
</gene>
<comment type="caution">
    <text evidence="1">The sequence shown here is derived from an EMBL/GenBank/DDBJ whole genome shotgun (WGS) entry which is preliminary data.</text>
</comment>
<reference evidence="1 2" key="1">
    <citation type="journal article" date="2019" name="Int. J. Syst. Evol. Microbiol.">
        <title>The Global Catalogue of Microorganisms (GCM) 10K type strain sequencing project: providing services to taxonomists for standard genome sequencing and annotation.</title>
        <authorList>
            <consortium name="The Broad Institute Genomics Platform"/>
            <consortium name="The Broad Institute Genome Sequencing Center for Infectious Disease"/>
            <person name="Wu L."/>
            <person name="Ma J."/>
        </authorList>
    </citation>
    <scope>NUCLEOTIDE SEQUENCE [LARGE SCALE GENOMIC DNA]</scope>
    <source>
        <strain evidence="1 2">PJ61</strain>
    </source>
</reference>
<dbReference type="EMBL" id="JBHSWT010000028">
    <property type="protein sequence ID" value="MFC6770230.1"/>
    <property type="molecule type" value="Genomic_DNA"/>
</dbReference>
<dbReference type="Proteomes" id="UP001596274">
    <property type="component" value="Unassembled WGS sequence"/>
</dbReference>
<protein>
    <submittedName>
        <fullName evidence="1">Uncharacterized protein</fullName>
    </submittedName>
</protein>
<sequence length="65" mass="6454">ERAAETAAAIAGVDLSDPEAGVVAWTDGSGDGVALLSGDNPWNVVVDTNDTLTTLPVASDVADEA</sequence>
<dbReference type="AlphaFoldDB" id="A0ABD5T4E7"/>
<keyword evidence="2" id="KW-1185">Reference proteome</keyword>
<name>A0ABD5T4E7_9EURY</name>
<organism evidence="1 2">
    <name type="scientific">Halorubrum pallidum</name>
    <dbReference type="NCBI Taxonomy" id="1526114"/>
    <lineage>
        <taxon>Archaea</taxon>
        <taxon>Methanobacteriati</taxon>
        <taxon>Methanobacteriota</taxon>
        <taxon>Stenosarchaea group</taxon>
        <taxon>Halobacteria</taxon>
        <taxon>Halobacteriales</taxon>
        <taxon>Haloferacaceae</taxon>
        <taxon>Halorubrum</taxon>
    </lineage>
</organism>
<evidence type="ECO:0000313" key="1">
    <source>
        <dbReference type="EMBL" id="MFC6770230.1"/>
    </source>
</evidence>
<feature type="non-terminal residue" evidence="1">
    <location>
        <position position="1"/>
    </location>
</feature>
<evidence type="ECO:0000313" key="2">
    <source>
        <dbReference type="Proteomes" id="UP001596274"/>
    </source>
</evidence>
<accession>A0ABD5T4E7</accession>